<dbReference type="InterPro" id="IPR008969">
    <property type="entry name" value="CarboxyPept-like_regulatory"/>
</dbReference>
<dbReference type="NCBIfam" id="TIGR04056">
    <property type="entry name" value="OMP_RagA_SusC"/>
    <property type="match status" value="1"/>
</dbReference>
<evidence type="ECO:0000313" key="14">
    <source>
        <dbReference type="Proteomes" id="UP000548326"/>
    </source>
</evidence>
<dbReference type="Pfam" id="PF07715">
    <property type="entry name" value="Plug"/>
    <property type="match status" value="1"/>
</dbReference>
<keyword evidence="5 9" id="KW-0798">TonB box</keyword>
<dbReference type="InterPro" id="IPR023997">
    <property type="entry name" value="TonB-dep_OMP_SusC/RagA_CS"/>
</dbReference>
<keyword evidence="2 8" id="KW-0813">Transport</keyword>
<dbReference type="AlphaFoldDB" id="A0A841JCS7"/>
<proteinExistence type="inferred from homology"/>
<feature type="domain" description="TonB-dependent receptor plug" evidence="12">
    <location>
        <begin position="117"/>
        <end position="234"/>
    </location>
</feature>
<organism evidence="13 14">
    <name type="scientific">Mucilaginibacter lappiensis</name>
    <dbReference type="NCBI Taxonomy" id="354630"/>
    <lineage>
        <taxon>Bacteria</taxon>
        <taxon>Pseudomonadati</taxon>
        <taxon>Bacteroidota</taxon>
        <taxon>Sphingobacteriia</taxon>
        <taxon>Sphingobacteriales</taxon>
        <taxon>Sphingobacteriaceae</taxon>
        <taxon>Mucilaginibacter</taxon>
    </lineage>
</organism>
<evidence type="ECO:0000256" key="10">
    <source>
        <dbReference type="SAM" id="SignalP"/>
    </source>
</evidence>
<sequence>MKKKLLLFFVLSIISLNSIFAQSRKITGRVTGADDGQPLPGVSIKIQGSDRGTQTDADGKFSIAGAAGEKLVFTFIGYTAQVLTIEGNANYSVKLKSDTRLLTEVVVSDGYVTRAKKAYTGAAATVNGRENENKPFSTPLQALQGEVAGLNISQNSGQPGANMQVRIRGIGSIGADSNPLYVVDGMIINSGDLSRLSTTTNVLAGINQNDIESVTVLKDASATAIYGSRGSNGVIVITTKKGKSGKTQVRFDAEMGSTSNLSLPDAGKPATADQYRTLFLEGLNNYNQIPANAKSQFDVPQTTTSYGLNGKSNNWYDLVTKNGKQQQYNVSLNGGNEMTRIFASTGYFKQEATTVGSNLKRITGLLNIDHTISKRFSLGIGLNFSNVNQNTPSNGGGFANPILSAYFLRPFQLAYNDDGSLNSTRTGNTNFPSVYNPLYIAQNDKKTDSQTRVLGNATLKWNIWDELKYTSYVSIDYNVLEERQFNNAIMGDGRTSGGRGYDYYTRAFNWLTRNQLSYRWNVPNISDFYVDANVGYEAQKSRAYFITSNSNLYPATQPLLTNSINASTPIAGNANTSDYTYDAVFAIVSANYKNKYVLSGSFRRDGSSRFGSSQAFGNFPSVGVAWNVDQESFFAVQKILSSAKLRASYGLTGNSAGLSNYGWRPTAGYGVNYAGSPGQNFNNIGNVNLGWETAKQLDIGVDFGFFNDRLTFVVDYYNKNIDKLILLNPVSLTTGFSNINQNIGAMTNKGFEFAVKGIPVKTKDFTWTTSFNLSLNKNKVTQLVNHAPFLNGNFQVQEGKPFYTWYARQYAGVDPANGDALWYTDGTKTATTNDYTKAQRVAGKQADPKAFGGFNNTFSYKGITLSADIYYNYGNYIQDAWAQYLNDGTQYTFNKYASNMNRWTTPGQITDVPKYVVGGVNNGQSSSFSSRFLYKGDYIRLRNLTIGYDFKDLAFLKKLGISKLYLYGRGTNLWTKTYDKRLPFDPEVGALVNNSTTNQILYGVSNLEVPQVKTYTIGLNVGL</sequence>
<dbReference type="PROSITE" id="PS52016">
    <property type="entry name" value="TONB_DEPENDENT_REC_3"/>
    <property type="match status" value="1"/>
</dbReference>
<dbReference type="Gene3D" id="2.170.130.10">
    <property type="entry name" value="TonB-dependent receptor, plug domain"/>
    <property type="match status" value="1"/>
</dbReference>
<dbReference type="Proteomes" id="UP000548326">
    <property type="component" value="Unassembled WGS sequence"/>
</dbReference>
<dbReference type="InterPro" id="IPR039426">
    <property type="entry name" value="TonB-dep_rcpt-like"/>
</dbReference>
<dbReference type="RefSeq" id="WP_183585433.1">
    <property type="nucleotide sequence ID" value="NZ_JACHCA010000001.1"/>
</dbReference>
<evidence type="ECO:0000313" key="13">
    <source>
        <dbReference type="EMBL" id="MBB6126408.1"/>
    </source>
</evidence>
<dbReference type="NCBIfam" id="TIGR04057">
    <property type="entry name" value="SusC_RagA_signa"/>
    <property type="match status" value="1"/>
</dbReference>
<dbReference type="Gene3D" id="2.60.40.1120">
    <property type="entry name" value="Carboxypeptidase-like, regulatory domain"/>
    <property type="match status" value="1"/>
</dbReference>
<evidence type="ECO:0000256" key="3">
    <source>
        <dbReference type="ARBA" id="ARBA00022452"/>
    </source>
</evidence>
<feature type="domain" description="TonB-dependent receptor-like beta-barrel" evidence="11">
    <location>
        <begin position="416"/>
        <end position="833"/>
    </location>
</feature>
<dbReference type="SUPFAM" id="SSF49464">
    <property type="entry name" value="Carboxypeptidase regulatory domain-like"/>
    <property type="match status" value="1"/>
</dbReference>
<dbReference type="InterPro" id="IPR036942">
    <property type="entry name" value="Beta-barrel_TonB_sf"/>
</dbReference>
<dbReference type="InterPro" id="IPR012910">
    <property type="entry name" value="Plug_dom"/>
</dbReference>
<evidence type="ECO:0000256" key="2">
    <source>
        <dbReference type="ARBA" id="ARBA00022448"/>
    </source>
</evidence>
<evidence type="ECO:0000256" key="6">
    <source>
        <dbReference type="ARBA" id="ARBA00023136"/>
    </source>
</evidence>
<keyword evidence="10" id="KW-0732">Signal</keyword>
<dbReference type="EMBL" id="JACHCA010000001">
    <property type="protein sequence ID" value="MBB6126408.1"/>
    <property type="molecule type" value="Genomic_DNA"/>
</dbReference>
<dbReference type="InterPro" id="IPR023996">
    <property type="entry name" value="TonB-dep_OMP_SusC/RagA"/>
</dbReference>
<evidence type="ECO:0000256" key="4">
    <source>
        <dbReference type="ARBA" id="ARBA00022692"/>
    </source>
</evidence>
<comment type="similarity">
    <text evidence="8 9">Belongs to the TonB-dependent receptor family.</text>
</comment>
<evidence type="ECO:0000256" key="9">
    <source>
        <dbReference type="RuleBase" id="RU003357"/>
    </source>
</evidence>
<keyword evidence="7 8" id="KW-0998">Cell outer membrane</keyword>
<evidence type="ECO:0000256" key="7">
    <source>
        <dbReference type="ARBA" id="ARBA00023237"/>
    </source>
</evidence>
<evidence type="ECO:0000259" key="12">
    <source>
        <dbReference type="Pfam" id="PF07715"/>
    </source>
</evidence>
<dbReference type="InterPro" id="IPR000531">
    <property type="entry name" value="Beta-barrel_TonB"/>
</dbReference>
<dbReference type="Pfam" id="PF13715">
    <property type="entry name" value="CarbopepD_reg_2"/>
    <property type="match status" value="1"/>
</dbReference>
<dbReference type="InterPro" id="IPR037066">
    <property type="entry name" value="Plug_dom_sf"/>
</dbReference>
<dbReference type="SUPFAM" id="SSF56935">
    <property type="entry name" value="Porins"/>
    <property type="match status" value="1"/>
</dbReference>
<accession>A0A841JCS7</accession>
<dbReference type="Pfam" id="PF00593">
    <property type="entry name" value="TonB_dep_Rec_b-barrel"/>
    <property type="match status" value="1"/>
</dbReference>
<keyword evidence="6 8" id="KW-0472">Membrane</keyword>
<gene>
    <name evidence="13" type="ORF">HDF22_000509</name>
</gene>
<comment type="subcellular location">
    <subcellularLocation>
        <location evidence="1 8">Cell outer membrane</location>
        <topology evidence="1 8">Multi-pass membrane protein</topology>
    </subcellularLocation>
</comment>
<evidence type="ECO:0000259" key="11">
    <source>
        <dbReference type="Pfam" id="PF00593"/>
    </source>
</evidence>
<dbReference type="GO" id="GO:0009279">
    <property type="term" value="C:cell outer membrane"/>
    <property type="evidence" value="ECO:0007669"/>
    <property type="project" value="UniProtKB-SubCell"/>
</dbReference>
<reference evidence="13 14" key="1">
    <citation type="submission" date="2020-08" db="EMBL/GenBank/DDBJ databases">
        <title>Genomic Encyclopedia of Type Strains, Phase IV (KMG-V): Genome sequencing to study the core and pangenomes of soil and plant-associated prokaryotes.</title>
        <authorList>
            <person name="Whitman W."/>
        </authorList>
    </citation>
    <scope>NUCLEOTIDE SEQUENCE [LARGE SCALE GENOMIC DNA]</scope>
    <source>
        <strain evidence="13 14">MP601</strain>
    </source>
</reference>
<evidence type="ECO:0000256" key="1">
    <source>
        <dbReference type="ARBA" id="ARBA00004571"/>
    </source>
</evidence>
<name>A0A841JCS7_9SPHI</name>
<evidence type="ECO:0000256" key="5">
    <source>
        <dbReference type="ARBA" id="ARBA00023077"/>
    </source>
</evidence>
<keyword evidence="4 8" id="KW-0812">Transmembrane</keyword>
<protein>
    <submittedName>
        <fullName evidence="13">TonB-linked SusC/RagA family outer membrane protein</fullName>
    </submittedName>
</protein>
<dbReference type="Gene3D" id="2.40.170.20">
    <property type="entry name" value="TonB-dependent receptor, beta-barrel domain"/>
    <property type="match status" value="1"/>
</dbReference>
<evidence type="ECO:0000256" key="8">
    <source>
        <dbReference type="PROSITE-ProRule" id="PRU01360"/>
    </source>
</evidence>
<feature type="signal peptide" evidence="10">
    <location>
        <begin position="1"/>
        <end position="21"/>
    </location>
</feature>
<comment type="caution">
    <text evidence="13">The sequence shown here is derived from an EMBL/GenBank/DDBJ whole genome shotgun (WGS) entry which is preliminary data.</text>
</comment>
<keyword evidence="3 8" id="KW-1134">Transmembrane beta strand</keyword>
<feature type="chain" id="PRO_5032941241" evidence="10">
    <location>
        <begin position="22"/>
        <end position="1023"/>
    </location>
</feature>